<name>A0A2K9ZGX7_RHILE</name>
<accession>A0A2K9ZGX7</accession>
<protein>
    <submittedName>
        <fullName evidence="1">Uncharacterized protein</fullName>
    </submittedName>
</protein>
<sequence length="72" mass="8375">MGFPRFWRGWIGLSERRRFRRASFRSEKVDESVMVDGRIKVAESLRKLIANLVTPDELRASGLKFQIALLPL</sequence>
<keyword evidence="1" id="KW-0614">Plasmid</keyword>
<proteinExistence type="predicted"/>
<evidence type="ECO:0000313" key="1">
    <source>
        <dbReference type="EMBL" id="AUW47513.1"/>
    </source>
</evidence>
<dbReference type="AlphaFoldDB" id="A0A2K9ZGX7"/>
<dbReference type="Proteomes" id="UP000238523">
    <property type="component" value="Plasmid pRLN3"/>
</dbReference>
<dbReference type="EMBL" id="CP025015">
    <property type="protein sequence ID" value="AUW47513.1"/>
    <property type="molecule type" value="Genomic_DNA"/>
</dbReference>
<geneLocation type="plasmid" evidence="2">
    <name>prln3</name>
</geneLocation>
<reference evidence="1 2" key="1">
    <citation type="submission" date="2017-11" db="EMBL/GenBank/DDBJ databases">
        <title>Complete genome of Rhizobium leguminosarum Norway, an ineffective micro-symbiont.</title>
        <authorList>
            <person name="Hoffrichter A."/>
            <person name="Liang J."/>
            <person name="Brachmann A."/>
            <person name="Marin M."/>
        </authorList>
    </citation>
    <scope>NUCLEOTIDE SEQUENCE [LARGE SCALE GENOMIC DNA]</scope>
    <source>
        <strain evidence="1 2">Norway</strain>
        <plasmid evidence="2">Plasmid prln3</plasmid>
    </source>
</reference>
<organism evidence="1 2">
    <name type="scientific">Rhizobium leguminosarum</name>
    <dbReference type="NCBI Taxonomy" id="384"/>
    <lineage>
        <taxon>Bacteria</taxon>
        <taxon>Pseudomonadati</taxon>
        <taxon>Pseudomonadota</taxon>
        <taxon>Alphaproteobacteria</taxon>
        <taxon>Hyphomicrobiales</taxon>
        <taxon>Rhizobiaceae</taxon>
        <taxon>Rhizobium/Agrobacterium group</taxon>
        <taxon>Rhizobium</taxon>
    </lineage>
</organism>
<evidence type="ECO:0000313" key="2">
    <source>
        <dbReference type="Proteomes" id="UP000238523"/>
    </source>
</evidence>
<gene>
    <name evidence="1" type="ORF">CUJ84_pRLN3000393</name>
</gene>